<dbReference type="Pfam" id="PF16962">
    <property type="entry name" value="ABC_export"/>
    <property type="match status" value="1"/>
</dbReference>
<protein>
    <submittedName>
        <fullName evidence="2">Putative ABC exporter</fullName>
    </submittedName>
</protein>
<feature type="transmembrane region" description="Helical" evidence="1">
    <location>
        <begin position="105"/>
        <end position="128"/>
    </location>
</feature>
<keyword evidence="1" id="KW-1133">Transmembrane helix</keyword>
<feature type="transmembrane region" description="Helical" evidence="1">
    <location>
        <begin position="244"/>
        <end position="264"/>
    </location>
</feature>
<reference evidence="2 3" key="1">
    <citation type="submission" date="2016-11" db="EMBL/GenBank/DDBJ databases">
        <authorList>
            <person name="Jaros S."/>
            <person name="Januszkiewicz K."/>
            <person name="Wedrychowicz H."/>
        </authorList>
    </citation>
    <scope>NUCLEOTIDE SEQUENCE [LARGE SCALE GENOMIC DNA]</scope>
    <source>
        <strain evidence="2 3">DSM 2631</strain>
    </source>
</reference>
<dbReference type="AlphaFoldDB" id="A0A1M4TTH4"/>
<dbReference type="InterPro" id="IPR031584">
    <property type="entry name" value="Put_ABC_export"/>
</dbReference>
<dbReference type="STRING" id="1533.SAMN05443638_103113"/>
<dbReference type="OrthoDB" id="816862at2"/>
<name>A0A1M4TTH4_9CLOT</name>
<feature type="transmembrane region" description="Helical" evidence="1">
    <location>
        <begin position="432"/>
        <end position="451"/>
    </location>
</feature>
<feature type="transmembrane region" description="Helical" evidence="1">
    <location>
        <begin position="336"/>
        <end position="358"/>
    </location>
</feature>
<dbReference type="RefSeq" id="WP_072892769.1">
    <property type="nucleotide sequence ID" value="NZ_FQVM01000003.1"/>
</dbReference>
<feature type="transmembrane region" description="Helical" evidence="1">
    <location>
        <begin position="54"/>
        <end position="74"/>
    </location>
</feature>
<feature type="transmembrane region" description="Helical" evidence="1">
    <location>
        <begin position="501"/>
        <end position="526"/>
    </location>
</feature>
<dbReference type="Proteomes" id="UP000184035">
    <property type="component" value="Unassembled WGS sequence"/>
</dbReference>
<dbReference type="EMBL" id="FQVM01000003">
    <property type="protein sequence ID" value="SHE47781.1"/>
    <property type="molecule type" value="Genomic_DNA"/>
</dbReference>
<feature type="transmembrane region" description="Helical" evidence="1">
    <location>
        <begin position="143"/>
        <end position="169"/>
    </location>
</feature>
<feature type="transmembrane region" description="Helical" evidence="1">
    <location>
        <begin position="471"/>
        <end position="492"/>
    </location>
</feature>
<keyword evidence="3" id="KW-1185">Reference proteome</keyword>
<keyword evidence="1" id="KW-0812">Transmembrane</keyword>
<gene>
    <name evidence="2" type="ORF">SAMN05443638_103113</name>
</gene>
<feature type="transmembrane region" description="Helical" evidence="1">
    <location>
        <begin position="26"/>
        <end position="42"/>
    </location>
</feature>
<feature type="transmembrane region" description="Helical" evidence="1">
    <location>
        <begin position="403"/>
        <end position="423"/>
    </location>
</feature>
<organism evidence="2 3">
    <name type="scientific">Clostridium fallax</name>
    <dbReference type="NCBI Taxonomy" id="1533"/>
    <lineage>
        <taxon>Bacteria</taxon>
        <taxon>Bacillati</taxon>
        <taxon>Bacillota</taxon>
        <taxon>Clostridia</taxon>
        <taxon>Eubacteriales</taxon>
        <taxon>Clostridiaceae</taxon>
        <taxon>Clostridium</taxon>
    </lineage>
</organism>
<evidence type="ECO:0000256" key="1">
    <source>
        <dbReference type="SAM" id="Phobius"/>
    </source>
</evidence>
<evidence type="ECO:0000313" key="3">
    <source>
        <dbReference type="Proteomes" id="UP000184035"/>
    </source>
</evidence>
<keyword evidence="1" id="KW-0472">Membrane</keyword>
<proteinExistence type="predicted"/>
<sequence>MEALFYLQKRTFINYFKRLKKNPKKAIGPIVFIFWLVMILIPNGKSSSSNDTKFLTSSIFVTIFFIITTLYFLYSLYSGSKKVNSQFLLSDVNLIFTSPIKPQTILVFGVLKKMVADIFISVYFLYQIPRILTSLNVKIANQIIIIITFIIFQFIFCNCLKIFIFALCAKYSNLPNIIKNTLKIFLLILFALLGLYIFLGDIQLRLLNINNYICNSKIIDYIPIIGWIKFIVLKSMTSINPLSLIFLVLILIISVILLRITYFIKLDYYEDVLSSAADNEFANKAKNGKLSANEINEHNNQNLTFKIKNIKLKLDGVYGAKTIFYKHINEYFKKSFFFFINLYSIFLLGGSLGFAIVCKEGSIRDILIGSCALMIFASLNSKIYNEINFHYIYLLPDSTAKKLFYSISSSLIKSLVDALLLFIPSGIILKQNFLFVILCIVCYVTLAYMLSLNGLFTFKILEFIGLNNSTISGLLLIILQIILFIPIIALLITSNIFNLSFIFYILFLLYTVLVSFLLTLGCRSILDNMEQHTE</sequence>
<evidence type="ECO:0000313" key="2">
    <source>
        <dbReference type="EMBL" id="SHE47781.1"/>
    </source>
</evidence>
<feature type="transmembrane region" description="Helical" evidence="1">
    <location>
        <begin position="181"/>
        <end position="198"/>
    </location>
</feature>
<accession>A0A1M4TTH4</accession>